<reference evidence="5 6" key="1">
    <citation type="submission" date="2017-08" db="EMBL/GenBank/DDBJ databases">
        <title>Infants hospitalized years apart are colonized by the same room-sourced microbial strains.</title>
        <authorList>
            <person name="Brooks B."/>
            <person name="Olm M.R."/>
            <person name="Firek B.A."/>
            <person name="Baker R."/>
            <person name="Thomas B.C."/>
            <person name="Morowitz M.J."/>
            <person name="Banfield J.F."/>
        </authorList>
    </citation>
    <scope>NUCLEOTIDE SEQUENCE [LARGE SCALE GENOMIC DNA]</scope>
    <source>
        <strain evidence="5">S2_005_003_R2_41</strain>
    </source>
</reference>
<dbReference type="InterPro" id="IPR036737">
    <property type="entry name" value="OmpA-like_sf"/>
</dbReference>
<dbReference type="InterPro" id="IPR006664">
    <property type="entry name" value="OMP_bac"/>
</dbReference>
<dbReference type="InterPro" id="IPR006665">
    <property type="entry name" value="OmpA-like"/>
</dbReference>
<dbReference type="SUPFAM" id="SSF103088">
    <property type="entry name" value="OmpA-like"/>
    <property type="match status" value="1"/>
</dbReference>
<protein>
    <recommendedName>
        <fullName evidence="4">OmpA-like domain-containing protein</fullName>
    </recommendedName>
</protein>
<evidence type="ECO:0000256" key="1">
    <source>
        <dbReference type="ARBA" id="ARBA00004370"/>
    </source>
</evidence>
<sequence>MALGLSTNSVSVKFLFAPGSTDFWPDPKVTAAYSMWMRQIAAQLARSSLCVRVQGHTSATGSEAFNEALSTRRAATIRGRLVAQSPALEPRLRVLGLGSKENIVGTGTDDVVDAADRRVDFRVVGCDAG</sequence>
<evidence type="ECO:0000313" key="6">
    <source>
        <dbReference type="Proteomes" id="UP000249135"/>
    </source>
</evidence>
<dbReference type="GO" id="GO:0016020">
    <property type="term" value="C:membrane"/>
    <property type="evidence" value="ECO:0007669"/>
    <property type="project" value="UniProtKB-SubCell"/>
</dbReference>
<dbReference type="EMBL" id="QFPP01000220">
    <property type="protein sequence ID" value="PZQ72462.1"/>
    <property type="molecule type" value="Genomic_DNA"/>
</dbReference>
<dbReference type="Gene3D" id="3.30.1330.60">
    <property type="entry name" value="OmpA-like domain"/>
    <property type="match status" value="1"/>
</dbReference>
<dbReference type="PRINTS" id="PR01021">
    <property type="entry name" value="OMPADOMAIN"/>
</dbReference>
<dbReference type="AlphaFoldDB" id="A0A2W5Q4J0"/>
<proteinExistence type="predicted"/>
<keyword evidence="2 3" id="KW-0472">Membrane</keyword>
<dbReference type="CDD" id="cd07185">
    <property type="entry name" value="OmpA_C-like"/>
    <property type="match status" value="1"/>
</dbReference>
<evidence type="ECO:0000259" key="4">
    <source>
        <dbReference type="PROSITE" id="PS51123"/>
    </source>
</evidence>
<evidence type="ECO:0000256" key="3">
    <source>
        <dbReference type="PROSITE-ProRule" id="PRU00473"/>
    </source>
</evidence>
<dbReference type="Proteomes" id="UP000249135">
    <property type="component" value="Unassembled WGS sequence"/>
</dbReference>
<comment type="caution">
    <text evidence="5">The sequence shown here is derived from an EMBL/GenBank/DDBJ whole genome shotgun (WGS) entry which is preliminary data.</text>
</comment>
<evidence type="ECO:0000256" key="2">
    <source>
        <dbReference type="ARBA" id="ARBA00023136"/>
    </source>
</evidence>
<feature type="domain" description="OmpA-like" evidence="4">
    <location>
        <begin position="1"/>
        <end position="127"/>
    </location>
</feature>
<dbReference type="PROSITE" id="PS51123">
    <property type="entry name" value="OMPA_2"/>
    <property type="match status" value="1"/>
</dbReference>
<dbReference type="Pfam" id="PF00691">
    <property type="entry name" value="OmpA"/>
    <property type="match status" value="1"/>
</dbReference>
<evidence type="ECO:0000313" key="5">
    <source>
        <dbReference type="EMBL" id="PZQ72462.1"/>
    </source>
</evidence>
<name>A0A2W5Q4J0_VARPD</name>
<comment type="subcellular location">
    <subcellularLocation>
        <location evidence="1">Membrane</location>
    </subcellularLocation>
</comment>
<gene>
    <name evidence="5" type="ORF">DI563_16475</name>
</gene>
<accession>A0A2W5Q4J0</accession>
<organism evidence="5 6">
    <name type="scientific">Variovorax paradoxus</name>
    <dbReference type="NCBI Taxonomy" id="34073"/>
    <lineage>
        <taxon>Bacteria</taxon>
        <taxon>Pseudomonadati</taxon>
        <taxon>Pseudomonadota</taxon>
        <taxon>Betaproteobacteria</taxon>
        <taxon>Burkholderiales</taxon>
        <taxon>Comamonadaceae</taxon>
        <taxon>Variovorax</taxon>
    </lineage>
</organism>